<dbReference type="InterPro" id="IPR018247">
    <property type="entry name" value="EF_Hand_1_Ca_BS"/>
</dbReference>
<dbReference type="InterPro" id="IPR002048">
    <property type="entry name" value="EF_hand_dom"/>
</dbReference>
<comment type="caution">
    <text evidence="3">The sequence shown here is derived from an EMBL/GenBank/DDBJ whole genome shotgun (WGS) entry which is preliminary data.</text>
</comment>
<sequence length="82" mass="8293">MKKIVLTSLFALGLSTAVMAQAATDFASVDTDANGSVSLAEAQVAWPDLTEEAFNAADTDGNGELSADEYDALAAANAAPAQ</sequence>
<proteinExistence type="predicted"/>
<protein>
    <recommendedName>
        <fullName evidence="2">EF-hand domain-containing protein</fullName>
    </recommendedName>
</protein>
<evidence type="ECO:0000256" key="1">
    <source>
        <dbReference type="SAM" id="SignalP"/>
    </source>
</evidence>
<evidence type="ECO:0000259" key="2">
    <source>
        <dbReference type="PROSITE" id="PS50222"/>
    </source>
</evidence>
<dbReference type="Proteomes" id="UP001595613">
    <property type="component" value="Unassembled WGS sequence"/>
</dbReference>
<dbReference type="Gene3D" id="1.10.238.10">
    <property type="entry name" value="EF-hand"/>
    <property type="match status" value="1"/>
</dbReference>
<dbReference type="InterPro" id="IPR011992">
    <property type="entry name" value="EF-hand-dom_pair"/>
</dbReference>
<dbReference type="EMBL" id="JBHRYD010000001">
    <property type="protein sequence ID" value="MFC3703978.1"/>
    <property type="molecule type" value="Genomic_DNA"/>
</dbReference>
<keyword evidence="1" id="KW-0732">Signal</keyword>
<dbReference type="SUPFAM" id="SSF47473">
    <property type="entry name" value="EF-hand"/>
    <property type="match status" value="1"/>
</dbReference>
<name>A0ABV7X0E0_9HYPH</name>
<evidence type="ECO:0000313" key="3">
    <source>
        <dbReference type="EMBL" id="MFC3703978.1"/>
    </source>
</evidence>
<dbReference type="RefSeq" id="WP_380095194.1">
    <property type="nucleotide sequence ID" value="NZ_JBHRYD010000001.1"/>
</dbReference>
<evidence type="ECO:0000313" key="4">
    <source>
        <dbReference type="Proteomes" id="UP001595613"/>
    </source>
</evidence>
<dbReference type="PROSITE" id="PS00018">
    <property type="entry name" value="EF_HAND_1"/>
    <property type="match status" value="1"/>
</dbReference>
<dbReference type="PROSITE" id="PS50222">
    <property type="entry name" value="EF_HAND_2"/>
    <property type="match status" value="1"/>
</dbReference>
<keyword evidence="4" id="KW-1185">Reference proteome</keyword>
<reference evidence="4" key="1">
    <citation type="journal article" date="2019" name="Int. J. Syst. Evol. Microbiol.">
        <title>The Global Catalogue of Microorganisms (GCM) 10K type strain sequencing project: providing services to taxonomists for standard genome sequencing and annotation.</title>
        <authorList>
            <consortium name="The Broad Institute Genomics Platform"/>
            <consortium name="The Broad Institute Genome Sequencing Center for Infectious Disease"/>
            <person name="Wu L."/>
            <person name="Ma J."/>
        </authorList>
    </citation>
    <scope>NUCLEOTIDE SEQUENCE [LARGE SCALE GENOMIC DNA]</scope>
    <source>
        <strain evidence="4">KCTC 42281</strain>
    </source>
</reference>
<feature type="domain" description="EF-hand" evidence="2">
    <location>
        <begin position="45"/>
        <end position="80"/>
    </location>
</feature>
<gene>
    <name evidence="3" type="ORF">ACFOOL_04335</name>
</gene>
<feature type="chain" id="PRO_5046123721" description="EF-hand domain-containing protein" evidence="1">
    <location>
        <begin position="23"/>
        <end position="82"/>
    </location>
</feature>
<feature type="signal peptide" evidence="1">
    <location>
        <begin position="1"/>
        <end position="22"/>
    </location>
</feature>
<dbReference type="Pfam" id="PF13202">
    <property type="entry name" value="EF-hand_5"/>
    <property type="match status" value="1"/>
</dbReference>
<organism evidence="3 4">
    <name type="scientific">Devosia honganensis</name>
    <dbReference type="NCBI Taxonomy" id="1610527"/>
    <lineage>
        <taxon>Bacteria</taxon>
        <taxon>Pseudomonadati</taxon>
        <taxon>Pseudomonadota</taxon>
        <taxon>Alphaproteobacteria</taxon>
        <taxon>Hyphomicrobiales</taxon>
        <taxon>Devosiaceae</taxon>
        <taxon>Devosia</taxon>
    </lineage>
</organism>
<accession>A0ABV7X0E0</accession>